<gene>
    <name evidence="2" type="ORF">IV203_005928</name>
</gene>
<proteinExistence type="predicted"/>
<feature type="compositionally biased region" description="Acidic residues" evidence="1">
    <location>
        <begin position="58"/>
        <end position="68"/>
    </location>
</feature>
<protein>
    <submittedName>
        <fullName evidence="2">Uncharacterized protein</fullName>
    </submittedName>
</protein>
<evidence type="ECO:0000313" key="3">
    <source>
        <dbReference type="Proteomes" id="UP000693970"/>
    </source>
</evidence>
<comment type="caution">
    <text evidence="2">The sequence shown here is derived from an EMBL/GenBank/DDBJ whole genome shotgun (WGS) entry which is preliminary data.</text>
</comment>
<feature type="compositionally biased region" description="Basic residues" evidence="1">
    <location>
        <begin position="249"/>
        <end position="260"/>
    </location>
</feature>
<reference evidence="2" key="1">
    <citation type="journal article" date="2021" name="Sci. Rep.">
        <title>Diploid genomic architecture of Nitzschia inconspicua, an elite biomass production diatom.</title>
        <authorList>
            <person name="Oliver A."/>
            <person name="Podell S."/>
            <person name="Pinowska A."/>
            <person name="Traller J.C."/>
            <person name="Smith S.R."/>
            <person name="McClure R."/>
            <person name="Beliaev A."/>
            <person name="Bohutskyi P."/>
            <person name="Hill E.A."/>
            <person name="Rabines A."/>
            <person name="Zheng H."/>
            <person name="Allen L.Z."/>
            <person name="Kuo A."/>
            <person name="Grigoriev I.V."/>
            <person name="Allen A.E."/>
            <person name="Hazlebeck D."/>
            <person name="Allen E.E."/>
        </authorList>
    </citation>
    <scope>NUCLEOTIDE SEQUENCE</scope>
    <source>
        <strain evidence="2">Hildebrandi</strain>
    </source>
</reference>
<feature type="compositionally biased region" description="Low complexity" evidence="1">
    <location>
        <begin position="69"/>
        <end position="81"/>
    </location>
</feature>
<name>A0A9K3PJ70_9STRA</name>
<feature type="compositionally biased region" description="Pro residues" evidence="1">
    <location>
        <begin position="441"/>
        <end position="453"/>
    </location>
</feature>
<accession>A0A9K3PJ70</accession>
<dbReference type="Proteomes" id="UP000693970">
    <property type="component" value="Unassembled WGS sequence"/>
</dbReference>
<reference evidence="2" key="2">
    <citation type="submission" date="2021-04" db="EMBL/GenBank/DDBJ databases">
        <authorList>
            <person name="Podell S."/>
        </authorList>
    </citation>
    <scope>NUCLEOTIDE SEQUENCE</scope>
    <source>
        <strain evidence="2">Hildebrandi</strain>
    </source>
</reference>
<feature type="region of interest" description="Disordered" evidence="1">
    <location>
        <begin position="413"/>
        <end position="462"/>
    </location>
</feature>
<feature type="region of interest" description="Disordered" evidence="1">
    <location>
        <begin position="32"/>
        <end position="86"/>
    </location>
</feature>
<evidence type="ECO:0000313" key="2">
    <source>
        <dbReference type="EMBL" id="KAG7346859.1"/>
    </source>
</evidence>
<feature type="compositionally biased region" description="Polar residues" evidence="1">
    <location>
        <begin position="414"/>
        <end position="429"/>
    </location>
</feature>
<feature type="compositionally biased region" description="Polar residues" evidence="1">
    <location>
        <begin position="222"/>
        <end position="247"/>
    </location>
</feature>
<keyword evidence="3" id="KW-1185">Reference proteome</keyword>
<dbReference type="EMBL" id="JAGRRH010000021">
    <property type="protein sequence ID" value="KAG7346859.1"/>
    <property type="molecule type" value="Genomic_DNA"/>
</dbReference>
<evidence type="ECO:0000256" key="1">
    <source>
        <dbReference type="SAM" id="MobiDB-lite"/>
    </source>
</evidence>
<organism evidence="2 3">
    <name type="scientific">Nitzschia inconspicua</name>
    <dbReference type="NCBI Taxonomy" id="303405"/>
    <lineage>
        <taxon>Eukaryota</taxon>
        <taxon>Sar</taxon>
        <taxon>Stramenopiles</taxon>
        <taxon>Ochrophyta</taxon>
        <taxon>Bacillariophyta</taxon>
        <taxon>Bacillariophyceae</taxon>
        <taxon>Bacillariophycidae</taxon>
        <taxon>Bacillariales</taxon>
        <taxon>Bacillariaceae</taxon>
        <taxon>Nitzschia</taxon>
    </lineage>
</organism>
<feature type="region of interest" description="Disordered" evidence="1">
    <location>
        <begin position="211"/>
        <end position="274"/>
    </location>
</feature>
<sequence length="508" mass="56361">MVEMAITAADKIPYWIPKEIFLPNNGNNISVSSSFSKSSKDLSPDEDPNPVTGRVGYEDTDDDDDDDVSSSWSLSTTSDLTNPSHGVANIPVAVVRNSQPQMTKEDALSHRLAVEAAYNDLEHEGGGIRIYPSEQVVQELSIMTPMPLNECTIHSQQQDIVDEEVEDEPLFDPFLLHHSEADESIFTDYYSHVELCLDDNRIQDYVPLSSSHTDSKIGMGNSVPTTTSSVEQETPQPTLNKMNSCTPSPRRRMMARQQQRRHSDLTSNASSSRPKRRVLVPLHARMEMIRHQSQKPIRTASRAIWGSVQRLHGRMMRPLQRSNALVKNGTSGSLRNIFRRNSKMDPEAYQCGDASVASSLPGLRNIDSEETDRTLPPEYGRTMAMNGHEKGEEDYEGKEVVYPVQFSVDVAKVGSTQSSPGPKITQPSITTTETTTMLPSPVTPPRPLPPSPSAAPITPINQDEDGDLRWLFARQQLPLSIPVHARVDKQFEESKVGHVATALTLVDI</sequence>
<feature type="compositionally biased region" description="Low complexity" evidence="1">
    <location>
        <begin position="430"/>
        <end position="440"/>
    </location>
</feature>
<dbReference type="AlphaFoldDB" id="A0A9K3PJ70"/>